<feature type="compositionally biased region" description="Basic and acidic residues" evidence="1">
    <location>
        <begin position="9"/>
        <end position="35"/>
    </location>
</feature>
<dbReference type="OrthoDB" id="288713at2"/>
<dbReference type="KEGG" id="amob:HG15A2_38320"/>
<accession>A0A517N061</accession>
<gene>
    <name evidence="2" type="ORF">HG15A2_38320</name>
</gene>
<dbReference type="RefSeq" id="WP_145062040.1">
    <property type="nucleotide sequence ID" value="NZ_CP036263.1"/>
</dbReference>
<evidence type="ECO:0000256" key="1">
    <source>
        <dbReference type="SAM" id="MobiDB-lite"/>
    </source>
</evidence>
<protein>
    <submittedName>
        <fullName evidence="2">Uncharacterized protein</fullName>
    </submittedName>
</protein>
<keyword evidence="3" id="KW-1185">Reference proteome</keyword>
<evidence type="ECO:0000313" key="2">
    <source>
        <dbReference type="EMBL" id="QDT00494.1"/>
    </source>
</evidence>
<sequence length="74" mass="8492">MPTTLTPFIDRRHAGAEESPAGRERRQFANSHDDLSPEAGELASAIDNYKLRHRRRFINFEEMLSVMKSIGYAK</sequence>
<feature type="region of interest" description="Disordered" evidence="1">
    <location>
        <begin position="1"/>
        <end position="36"/>
    </location>
</feature>
<proteinExistence type="predicted"/>
<dbReference type="Proteomes" id="UP000319852">
    <property type="component" value="Chromosome"/>
</dbReference>
<name>A0A517N061_9BACT</name>
<dbReference type="AlphaFoldDB" id="A0A517N061"/>
<dbReference type="EMBL" id="CP036263">
    <property type="protein sequence ID" value="QDT00494.1"/>
    <property type="molecule type" value="Genomic_DNA"/>
</dbReference>
<organism evidence="2 3">
    <name type="scientific">Adhaeretor mobilis</name>
    <dbReference type="NCBI Taxonomy" id="1930276"/>
    <lineage>
        <taxon>Bacteria</taxon>
        <taxon>Pseudomonadati</taxon>
        <taxon>Planctomycetota</taxon>
        <taxon>Planctomycetia</taxon>
        <taxon>Pirellulales</taxon>
        <taxon>Lacipirellulaceae</taxon>
        <taxon>Adhaeretor</taxon>
    </lineage>
</organism>
<reference evidence="2 3" key="1">
    <citation type="submission" date="2019-02" db="EMBL/GenBank/DDBJ databases">
        <title>Deep-cultivation of Planctomycetes and their phenomic and genomic characterization uncovers novel biology.</title>
        <authorList>
            <person name="Wiegand S."/>
            <person name="Jogler M."/>
            <person name="Boedeker C."/>
            <person name="Pinto D."/>
            <person name="Vollmers J."/>
            <person name="Rivas-Marin E."/>
            <person name="Kohn T."/>
            <person name="Peeters S.H."/>
            <person name="Heuer A."/>
            <person name="Rast P."/>
            <person name="Oberbeckmann S."/>
            <person name="Bunk B."/>
            <person name="Jeske O."/>
            <person name="Meyerdierks A."/>
            <person name="Storesund J.E."/>
            <person name="Kallscheuer N."/>
            <person name="Luecker S."/>
            <person name="Lage O.M."/>
            <person name="Pohl T."/>
            <person name="Merkel B.J."/>
            <person name="Hornburger P."/>
            <person name="Mueller R.-W."/>
            <person name="Bruemmer F."/>
            <person name="Labrenz M."/>
            <person name="Spormann A.M."/>
            <person name="Op den Camp H."/>
            <person name="Overmann J."/>
            <person name="Amann R."/>
            <person name="Jetten M.S.M."/>
            <person name="Mascher T."/>
            <person name="Medema M.H."/>
            <person name="Devos D.P."/>
            <person name="Kaster A.-K."/>
            <person name="Ovreas L."/>
            <person name="Rohde M."/>
            <person name="Galperin M.Y."/>
            <person name="Jogler C."/>
        </authorList>
    </citation>
    <scope>NUCLEOTIDE SEQUENCE [LARGE SCALE GENOMIC DNA]</scope>
    <source>
        <strain evidence="2 3">HG15A2</strain>
    </source>
</reference>
<evidence type="ECO:0000313" key="3">
    <source>
        <dbReference type="Proteomes" id="UP000319852"/>
    </source>
</evidence>